<evidence type="ECO:0000313" key="3">
    <source>
        <dbReference type="Proteomes" id="UP000309676"/>
    </source>
</evidence>
<gene>
    <name evidence="2" type="ORF">FE782_29780</name>
</gene>
<reference evidence="2 3" key="1">
    <citation type="submission" date="2019-05" db="EMBL/GenBank/DDBJ databases">
        <authorList>
            <person name="Narsing Rao M.P."/>
            <person name="Li W.J."/>
        </authorList>
    </citation>
    <scope>NUCLEOTIDE SEQUENCE [LARGE SCALE GENOMIC DNA]</scope>
    <source>
        <strain evidence="2 3">SYSU_K30003</strain>
    </source>
</reference>
<evidence type="ECO:0000259" key="1">
    <source>
        <dbReference type="PROSITE" id="PS50234"/>
    </source>
</evidence>
<dbReference type="RefSeq" id="WP_138197994.1">
    <property type="nucleotide sequence ID" value="NZ_VCIW01000032.1"/>
</dbReference>
<dbReference type="OrthoDB" id="2960279at2"/>
<sequence length="241" mass="25909">MKQIIVITDGNSNEGISPITAAAEAYARGVVVNVIGVVDREAAGMRGEREIEAVAKAGGGLHRIVSPTKLAYTMQMMTRHTVVATIQQVVNEELRSIFKNETASLETLPPEKRAEVVRSVDEWTETAPLQVALLIDASASMKHKFDAVREAAYDLMLSMQARAGKSELAVLHFPGNNANAVEIDVGWTCELAKLEKILYKLNVKGTTPTGPAILDALALFGGVGRPSPRRAADAAWGDYVV</sequence>
<organism evidence="2 3">
    <name type="scientific">Paenibacillus antri</name>
    <dbReference type="NCBI Taxonomy" id="2582848"/>
    <lineage>
        <taxon>Bacteria</taxon>
        <taxon>Bacillati</taxon>
        <taxon>Bacillota</taxon>
        <taxon>Bacilli</taxon>
        <taxon>Bacillales</taxon>
        <taxon>Paenibacillaceae</taxon>
        <taxon>Paenibacillus</taxon>
    </lineage>
</organism>
<proteinExistence type="predicted"/>
<dbReference type="Proteomes" id="UP000309676">
    <property type="component" value="Unassembled WGS sequence"/>
</dbReference>
<dbReference type="Gene3D" id="3.40.50.410">
    <property type="entry name" value="von Willebrand factor, type A domain"/>
    <property type="match status" value="1"/>
</dbReference>
<feature type="domain" description="VWFA" evidence="1">
    <location>
        <begin position="1"/>
        <end position="94"/>
    </location>
</feature>
<protein>
    <submittedName>
        <fullName evidence="2">VWA domain-containing protein</fullName>
    </submittedName>
</protein>
<dbReference type="CDD" id="cd00198">
    <property type="entry name" value="vWFA"/>
    <property type="match status" value="1"/>
</dbReference>
<keyword evidence="3" id="KW-1185">Reference proteome</keyword>
<comment type="caution">
    <text evidence="2">The sequence shown here is derived from an EMBL/GenBank/DDBJ whole genome shotgun (WGS) entry which is preliminary data.</text>
</comment>
<accession>A0A5R9G7A5</accession>
<dbReference type="PROSITE" id="PS50234">
    <property type="entry name" value="VWFA"/>
    <property type="match status" value="1"/>
</dbReference>
<dbReference type="AlphaFoldDB" id="A0A5R9G7A5"/>
<evidence type="ECO:0000313" key="2">
    <source>
        <dbReference type="EMBL" id="TLS48613.1"/>
    </source>
</evidence>
<dbReference type="EMBL" id="VCIW01000032">
    <property type="protein sequence ID" value="TLS48613.1"/>
    <property type="molecule type" value="Genomic_DNA"/>
</dbReference>
<name>A0A5R9G7A5_9BACL</name>
<dbReference type="InterPro" id="IPR036465">
    <property type="entry name" value="vWFA_dom_sf"/>
</dbReference>
<dbReference type="SUPFAM" id="SSF53300">
    <property type="entry name" value="vWA-like"/>
    <property type="match status" value="2"/>
</dbReference>
<dbReference type="InterPro" id="IPR002035">
    <property type="entry name" value="VWF_A"/>
</dbReference>